<dbReference type="GO" id="GO:0033557">
    <property type="term" value="C:Slx1-Slx4 complex"/>
    <property type="evidence" value="ECO:0007669"/>
    <property type="project" value="TreeGrafter"/>
</dbReference>
<protein>
    <submittedName>
        <fullName evidence="1">Uncharacterized protein</fullName>
    </submittedName>
</protein>
<dbReference type="GO" id="GO:0008821">
    <property type="term" value="F:crossover junction DNA endonuclease activity"/>
    <property type="evidence" value="ECO:0007669"/>
    <property type="project" value="TreeGrafter"/>
</dbReference>
<dbReference type="PANTHER" id="PTHR20208:SF10">
    <property type="entry name" value="STRUCTURE-SPECIFIC ENDONUCLEASE SUBUNIT SLX1"/>
    <property type="match status" value="1"/>
</dbReference>
<dbReference type="Proteomes" id="UP000323506">
    <property type="component" value="Chromosome A06"/>
</dbReference>
<name>A0A5D2G3G0_GOSDA</name>
<evidence type="ECO:0000313" key="1">
    <source>
        <dbReference type="EMBL" id="TYH11649.1"/>
    </source>
</evidence>
<dbReference type="InterPro" id="IPR050381">
    <property type="entry name" value="SLX1_endonuclease"/>
</dbReference>
<keyword evidence="2" id="KW-1185">Reference proteome</keyword>
<dbReference type="PANTHER" id="PTHR20208">
    <property type="entry name" value="STRUCTURE-SPECIFIC ENDONUCLEASE SUBUNIT SLX1"/>
    <property type="match status" value="1"/>
</dbReference>
<dbReference type="GO" id="GO:0000724">
    <property type="term" value="P:double-strand break repair via homologous recombination"/>
    <property type="evidence" value="ECO:0007669"/>
    <property type="project" value="TreeGrafter"/>
</dbReference>
<gene>
    <name evidence="1" type="ORF">ES288_A06G001900v1</name>
</gene>
<accession>A0A5D2G3G0</accession>
<dbReference type="GO" id="GO:0017108">
    <property type="term" value="F:5'-flap endonuclease activity"/>
    <property type="evidence" value="ECO:0007669"/>
    <property type="project" value="TreeGrafter"/>
</dbReference>
<feature type="non-terminal residue" evidence="1">
    <location>
        <position position="1"/>
    </location>
</feature>
<dbReference type="AlphaFoldDB" id="A0A5D2G3G0"/>
<sequence>FEWAWQHPQESVAVRQAAATFKSFSGVTNKIKLAYTMLTLPVCLNITVNYFSTKYTTHSASCPSLPEQMKVKFEYKDDCDHLDEYDQVSDTCETVPETFRNEVVIVSADNLQSIIHEACHKQSEHIEEYGRRKPGESSNLGVGNVESLVSIDPPTSKATSIATGLTMVIAAECADMSIAGKESLRGMRFTYAVEADEDLQPWVKEKLPTPDEEYEKLGDTCTFGVYHRQPFDVICSPVRTSSSVVTSISNEETAEGTNISIIDKEIRIPS</sequence>
<dbReference type="EMBL" id="CM017693">
    <property type="protein sequence ID" value="TYH11649.1"/>
    <property type="molecule type" value="Genomic_DNA"/>
</dbReference>
<organism evidence="1 2">
    <name type="scientific">Gossypium darwinii</name>
    <name type="common">Darwin's cotton</name>
    <name type="synonym">Gossypium barbadense var. darwinii</name>
    <dbReference type="NCBI Taxonomy" id="34276"/>
    <lineage>
        <taxon>Eukaryota</taxon>
        <taxon>Viridiplantae</taxon>
        <taxon>Streptophyta</taxon>
        <taxon>Embryophyta</taxon>
        <taxon>Tracheophyta</taxon>
        <taxon>Spermatophyta</taxon>
        <taxon>Magnoliopsida</taxon>
        <taxon>eudicotyledons</taxon>
        <taxon>Gunneridae</taxon>
        <taxon>Pentapetalae</taxon>
        <taxon>rosids</taxon>
        <taxon>malvids</taxon>
        <taxon>Malvales</taxon>
        <taxon>Malvaceae</taxon>
        <taxon>Malvoideae</taxon>
        <taxon>Gossypium</taxon>
    </lineage>
</organism>
<evidence type="ECO:0000313" key="2">
    <source>
        <dbReference type="Proteomes" id="UP000323506"/>
    </source>
</evidence>
<proteinExistence type="predicted"/>
<reference evidence="1 2" key="1">
    <citation type="submission" date="2019-06" db="EMBL/GenBank/DDBJ databases">
        <title>WGS assembly of Gossypium darwinii.</title>
        <authorList>
            <person name="Chen Z.J."/>
            <person name="Sreedasyam A."/>
            <person name="Ando A."/>
            <person name="Song Q."/>
            <person name="De L."/>
            <person name="Hulse-Kemp A."/>
            <person name="Ding M."/>
            <person name="Ye W."/>
            <person name="Kirkbride R."/>
            <person name="Jenkins J."/>
            <person name="Plott C."/>
            <person name="Lovell J."/>
            <person name="Lin Y.-M."/>
            <person name="Vaughn R."/>
            <person name="Liu B."/>
            <person name="Li W."/>
            <person name="Simpson S."/>
            <person name="Scheffler B."/>
            <person name="Saski C."/>
            <person name="Grover C."/>
            <person name="Hu G."/>
            <person name="Conover J."/>
            <person name="Carlson J."/>
            <person name="Shu S."/>
            <person name="Boston L."/>
            <person name="Williams M."/>
            <person name="Peterson D."/>
            <person name="Mcgee K."/>
            <person name="Jones D."/>
            <person name="Wendel J."/>
            <person name="Stelly D."/>
            <person name="Grimwood J."/>
            <person name="Schmutz J."/>
        </authorList>
    </citation>
    <scope>NUCLEOTIDE SEQUENCE [LARGE SCALE GENOMIC DNA]</scope>
    <source>
        <strain evidence="1">1808015.09</strain>
    </source>
</reference>